<dbReference type="InterPro" id="IPR050361">
    <property type="entry name" value="MPP/UQCRC_Complex"/>
</dbReference>
<name>A0ABU8R561_9PSED</name>
<accession>A0ABU8R561</accession>
<feature type="domain" description="Peptidase M16 C-terminal" evidence="1">
    <location>
        <begin position="200"/>
        <end position="375"/>
    </location>
</feature>
<dbReference type="Pfam" id="PF05193">
    <property type="entry name" value="Peptidase_M16_C"/>
    <property type="match status" value="1"/>
</dbReference>
<dbReference type="InterPro" id="IPR007863">
    <property type="entry name" value="Peptidase_M16_C"/>
</dbReference>
<gene>
    <name evidence="2" type="ORF">V7V80_10065</name>
</gene>
<reference evidence="2 3" key="1">
    <citation type="submission" date="2024-02" db="EMBL/GenBank/DDBJ databases">
        <title>Identification of pathogenicity and growth-promoting functions of Pseudomonas putida variants.</title>
        <authorList>
            <person name="Sun J."/>
        </authorList>
    </citation>
    <scope>NUCLEOTIDE SEQUENCE [LARGE SCALE GENOMIC DNA]</scope>
    <source>
        <strain evidence="2 3">A04</strain>
    </source>
</reference>
<dbReference type="InterPro" id="IPR011249">
    <property type="entry name" value="Metalloenz_LuxS/M16"/>
</dbReference>
<dbReference type="EMBL" id="JBBHLD010000006">
    <property type="protein sequence ID" value="MEJ5905022.1"/>
    <property type="molecule type" value="Genomic_DNA"/>
</dbReference>
<protein>
    <submittedName>
        <fullName evidence="2">Pitrilysin family protein</fullName>
    </submittedName>
</protein>
<keyword evidence="3" id="KW-1185">Reference proteome</keyword>
<dbReference type="SUPFAM" id="SSF63411">
    <property type="entry name" value="LuxS/MPP-like metallohydrolase"/>
    <property type="match status" value="2"/>
</dbReference>
<evidence type="ECO:0000313" key="3">
    <source>
        <dbReference type="Proteomes" id="UP001377692"/>
    </source>
</evidence>
<comment type="caution">
    <text evidence="2">The sequence shown here is derived from an EMBL/GenBank/DDBJ whole genome shotgun (WGS) entry which is preliminary data.</text>
</comment>
<organism evidence="2 3">
    <name type="scientific">Pseudomonas kermanshahensis</name>
    <dbReference type="NCBI Taxonomy" id="2745482"/>
    <lineage>
        <taxon>Bacteria</taxon>
        <taxon>Pseudomonadati</taxon>
        <taxon>Pseudomonadota</taxon>
        <taxon>Gammaproteobacteria</taxon>
        <taxon>Pseudomonadales</taxon>
        <taxon>Pseudomonadaceae</taxon>
        <taxon>Pseudomonas</taxon>
    </lineage>
</organism>
<sequence length="453" mass="49419">MNDRTSPPPAAHGIYGGLLSAQGLDLQQREVIRTKVHTWRTDAGTGVTFVEARGLPIVDVVLRFNAGTASVDSPSLAALTLYMLDEGSLRFNAAEHAQRIERLGAVVEKQVRHDHATLSLRSVSTKALLDPAIELFTSLVAQPAFPAPALEKIKRQLVLHDAARARQPVLRARSEAYRHLFYDHPYGQPQESTTQVLDAVTPADLRAFHRRAYSATNLEMVVVGDLSRIEAQAMAQRISQALPQGWAAAELPAAPQTSGTTINIEQAGAGNAILLALPIDVPANDPEFLAVKLACEVLSVGSDSRLMKALRQRQGLTYGIYSQLVPKRVGGLFAIEWEIAPPYVKSSQALVEALLRDLVLHGPTEAELQLACQQLAGELLRTVAQNKRLAELLTETTQQGQPADHLNTYNDRLAELTPEAVRDVMQRRFDLTRRVLVSVGPVADQQPLPASDQ</sequence>
<evidence type="ECO:0000259" key="1">
    <source>
        <dbReference type="Pfam" id="PF05193"/>
    </source>
</evidence>
<evidence type="ECO:0000313" key="2">
    <source>
        <dbReference type="EMBL" id="MEJ5905022.1"/>
    </source>
</evidence>
<proteinExistence type="predicted"/>
<dbReference type="RefSeq" id="WP_339549223.1">
    <property type="nucleotide sequence ID" value="NZ_JBBHLD010000006.1"/>
</dbReference>
<dbReference type="PANTHER" id="PTHR11851:SF224">
    <property type="entry name" value="PROCESSING PROTEASE"/>
    <property type="match status" value="1"/>
</dbReference>
<dbReference type="Gene3D" id="3.30.830.10">
    <property type="entry name" value="Metalloenzyme, LuxS/M16 peptidase-like"/>
    <property type="match status" value="2"/>
</dbReference>
<dbReference type="PANTHER" id="PTHR11851">
    <property type="entry name" value="METALLOPROTEASE"/>
    <property type="match status" value="1"/>
</dbReference>
<dbReference type="Proteomes" id="UP001377692">
    <property type="component" value="Unassembled WGS sequence"/>
</dbReference>